<evidence type="ECO:0000313" key="3">
    <source>
        <dbReference type="Proteomes" id="UP000194236"/>
    </source>
</evidence>
<sequence length="34" mass="3276">MPPKGKGGGKSDQSKGSGKSGGEAKEKKGGTSVK</sequence>
<feature type="region of interest" description="Disordered" evidence="1">
    <location>
        <begin position="1"/>
        <end position="34"/>
    </location>
</feature>
<feature type="non-terminal residue" evidence="2">
    <location>
        <position position="34"/>
    </location>
</feature>
<evidence type="ECO:0000313" key="2">
    <source>
        <dbReference type="EMBL" id="OTF71951.1"/>
    </source>
</evidence>
<feature type="compositionally biased region" description="Basic and acidic residues" evidence="1">
    <location>
        <begin position="22"/>
        <end position="34"/>
    </location>
</feature>
<dbReference type="EMBL" id="MUJZ01058533">
    <property type="protein sequence ID" value="OTF71951.1"/>
    <property type="molecule type" value="Genomic_DNA"/>
</dbReference>
<accession>A0A1Y3AU05</accession>
<dbReference type="Proteomes" id="UP000194236">
    <property type="component" value="Unassembled WGS sequence"/>
</dbReference>
<feature type="compositionally biased region" description="Gly residues" evidence="1">
    <location>
        <begin position="1"/>
        <end position="10"/>
    </location>
</feature>
<reference evidence="2 3" key="1">
    <citation type="submission" date="2017-03" db="EMBL/GenBank/DDBJ databases">
        <title>Genome Survey of Euroglyphus maynei.</title>
        <authorList>
            <person name="Arlian L.G."/>
            <person name="Morgan M.S."/>
            <person name="Rider S.D."/>
        </authorList>
    </citation>
    <scope>NUCLEOTIDE SEQUENCE [LARGE SCALE GENOMIC DNA]</scope>
    <source>
        <strain evidence="2">Arlian Lab</strain>
        <tissue evidence="2">Whole body</tissue>
    </source>
</reference>
<dbReference type="AlphaFoldDB" id="A0A1Y3AU05"/>
<proteinExistence type="predicted"/>
<gene>
    <name evidence="2" type="ORF">BLA29_014723</name>
</gene>
<protein>
    <submittedName>
        <fullName evidence="2">Uncharacterized protein</fullName>
    </submittedName>
</protein>
<comment type="caution">
    <text evidence="2">The sequence shown here is derived from an EMBL/GenBank/DDBJ whole genome shotgun (WGS) entry which is preliminary data.</text>
</comment>
<organism evidence="2 3">
    <name type="scientific">Euroglyphus maynei</name>
    <name type="common">Mayne's house dust mite</name>
    <dbReference type="NCBI Taxonomy" id="6958"/>
    <lineage>
        <taxon>Eukaryota</taxon>
        <taxon>Metazoa</taxon>
        <taxon>Ecdysozoa</taxon>
        <taxon>Arthropoda</taxon>
        <taxon>Chelicerata</taxon>
        <taxon>Arachnida</taxon>
        <taxon>Acari</taxon>
        <taxon>Acariformes</taxon>
        <taxon>Sarcoptiformes</taxon>
        <taxon>Astigmata</taxon>
        <taxon>Psoroptidia</taxon>
        <taxon>Analgoidea</taxon>
        <taxon>Pyroglyphidae</taxon>
        <taxon>Pyroglyphinae</taxon>
        <taxon>Euroglyphus</taxon>
    </lineage>
</organism>
<keyword evidence="3" id="KW-1185">Reference proteome</keyword>
<evidence type="ECO:0000256" key="1">
    <source>
        <dbReference type="SAM" id="MobiDB-lite"/>
    </source>
</evidence>
<name>A0A1Y3AU05_EURMA</name>